<keyword evidence="5" id="KW-1185">Reference proteome</keyword>
<reference evidence="4" key="1">
    <citation type="journal article" date="2019" name="Environ. Microbiol.">
        <title>Fungal ecological strategies reflected in gene transcription - a case study of two litter decomposers.</title>
        <authorList>
            <person name="Barbi F."/>
            <person name="Kohler A."/>
            <person name="Barry K."/>
            <person name="Baskaran P."/>
            <person name="Daum C."/>
            <person name="Fauchery L."/>
            <person name="Ihrmark K."/>
            <person name="Kuo A."/>
            <person name="LaButti K."/>
            <person name="Lipzen A."/>
            <person name="Morin E."/>
            <person name="Grigoriev I.V."/>
            <person name="Henrissat B."/>
            <person name="Lindahl B."/>
            <person name="Martin F."/>
        </authorList>
    </citation>
    <scope>NUCLEOTIDE SEQUENCE</scope>
    <source>
        <strain evidence="4">JB14</strain>
    </source>
</reference>
<dbReference type="Proteomes" id="UP000799118">
    <property type="component" value="Unassembled WGS sequence"/>
</dbReference>
<feature type="compositionally biased region" description="Basic and acidic residues" evidence="1">
    <location>
        <begin position="320"/>
        <end position="335"/>
    </location>
</feature>
<feature type="transmembrane region" description="Helical" evidence="2">
    <location>
        <begin position="89"/>
        <end position="108"/>
    </location>
</feature>
<feature type="transmembrane region" description="Helical" evidence="2">
    <location>
        <begin position="120"/>
        <end position="139"/>
    </location>
</feature>
<dbReference type="PANTHER" id="PTHR40465">
    <property type="entry name" value="CHROMOSOME 1, WHOLE GENOME SHOTGUN SEQUENCE"/>
    <property type="match status" value="1"/>
</dbReference>
<dbReference type="AlphaFoldDB" id="A0A6A4HZL2"/>
<feature type="region of interest" description="Disordered" evidence="1">
    <location>
        <begin position="315"/>
        <end position="335"/>
    </location>
</feature>
<dbReference type="EMBL" id="ML769435">
    <property type="protein sequence ID" value="KAE9402387.1"/>
    <property type="molecule type" value="Genomic_DNA"/>
</dbReference>
<dbReference type="InterPro" id="IPR045339">
    <property type="entry name" value="DUF6534"/>
</dbReference>
<evidence type="ECO:0000256" key="2">
    <source>
        <dbReference type="SAM" id="Phobius"/>
    </source>
</evidence>
<evidence type="ECO:0000313" key="4">
    <source>
        <dbReference type="EMBL" id="KAE9402387.1"/>
    </source>
</evidence>
<sequence>MSTVTNDSIATTLGAMVIGIPLGIMFTGALIVQCIVYFRAMRPRDTQRMWFIIYTFLVLDLLHTCLLWGTAWECFITWHGSRPDAIPTALSLSVLVTGISTFIAHSVYSWKIFRFSKHNYWLTGPIIFLATLRLLASAASTSEMLVLKSFEEFRSKIGWVFGVGLALSSVVDVLIAGVMMLTLKQSRQQSLSLDGVIDSLIIYTFESGSVTAITTIVAMITWFSMNNLIFLALHFVIAKLYANCAVAMLNYRQFLSQSTGNAMDLDVIRLGEDPSSHRQGRRLIFLSSARSQLQSAHNIAPMEVNVTKTMQMHTDSSLMDEPKLSHEDNSPKQRV</sequence>
<feature type="transmembrane region" description="Helical" evidence="2">
    <location>
        <begin position="159"/>
        <end position="179"/>
    </location>
</feature>
<dbReference type="Pfam" id="PF20152">
    <property type="entry name" value="DUF6534"/>
    <property type="match status" value="1"/>
</dbReference>
<keyword evidence="2" id="KW-1133">Transmembrane helix</keyword>
<organism evidence="4 5">
    <name type="scientific">Gymnopus androsaceus JB14</name>
    <dbReference type="NCBI Taxonomy" id="1447944"/>
    <lineage>
        <taxon>Eukaryota</taxon>
        <taxon>Fungi</taxon>
        <taxon>Dikarya</taxon>
        <taxon>Basidiomycota</taxon>
        <taxon>Agaricomycotina</taxon>
        <taxon>Agaricomycetes</taxon>
        <taxon>Agaricomycetidae</taxon>
        <taxon>Agaricales</taxon>
        <taxon>Marasmiineae</taxon>
        <taxon>Omphalotaceae</taxon>
        <taxon>Gymnopus</taxon>
    </lineage>
</organism>
<feature type="transmembrane region" description="Helical" evidence="2">
    <location>
        <begin position="50"/>
        <end position="69"/>
    </location>
</feature>
<feature type="transmembrane region" description="Helical" evidence="2">
    <location>
        <begin position="12"/>
        <end position="38"/>
    </location>
</feature>
<evidence type="ECO:0000256" key="1">
    <source>
        <dbReference type="SAM" id="MobiDB-lite"/>
    </source>
</evidence>
<feature type="transmembrane region" description="Helical" evidence="2">
    <location>
        <begin position="200"/>
        <end position="223"/>
    </location>
</feature>
<proteinExistence type="predicted"/>
<evidence type="ECO:0000259" key="3">
    <source>
        <dbReference type="Pfam" id="PF20152"/>
    </source>
</evidence>
<gene>
    <name evidence="4" type="ORF">BT96DRAFT_552925</name>
</gene>
<protein>
    <recommendedName>
        <fullName evidence="3">DUF6534 domain-containing protein</fullName>
    </recommendedName>
</protein>
<dbReference type="OrthoDB" id="3206554at2759"/>
<evidence type="ECO:0000313" key="5">
    <source>
        <dbReference type="Proteomes" id="UP000799118"/>
    </source>
</evidence>
<keyword evidence="2" id="KW-0812">Transmembrane</keyword>
<name>A0A6A4HZL2_9AGAR</name>
<feature type="domain" description="DUF6534" evidence="3">
    <location>
        <begin position="168"/>
        <end position="253"/>
    </location>
</feature>
<accession>A0A6A4HZL2</accession>
<feature type="transmembrane region" description="Helical" evidence="2">
    <location>
        <begin position="229"/>
        <end position="249"/>
    </location>
</feature>
<dbReference type="PANTHER" id="PTHR40465:SF1">
    <property type="entry name" value="DUF6534 DOMAIN-CONTAINING PROTEIN"/>
    <property type="match status" value="1"/>
</dbReference>
<keyword evidence="2" id="KW-0472">Membrane</keyword>